<gene>
    <name evidence="2" type="ORF">ONZ51_g3462</name>
</gene>
<sequence length="255" mass="26200">MFPIARAVAFALLALSFFSVAQASVAGRRAATNAERLARGLAPARPRRLYMGSRTNAARAAPSSVPGTTHVGILALYATGSSPTSGATPVEWMGYGGPVAFSQIAGTFQYTEPSPAGSVVELECTTQSGLRLGGIMPAAHETLQLSASSGNSVKLTSVGAHTDAGASRGAFNLGQYQVGYAETTIFSVDDTGRVTVAWGNPDGSTFSAPYLVLYAASLYVTGNIAGFVTAMGTSISSITVVDMYFIESAASVVVY</sequence>
<keyword evidence="1" id="KW-0732">Signal</keyword>
<dbReference type="EMBL" id="JAPEVG010000061">
    <property type="protein sequence ID" value="KAJ8488582.1"/>
    <property type="molecule type" value="Genomic_DNA"/>
</dbReference>
<evidence type="ECO:0000256" key="1">
    <source>
        <dbReference type="SAM" id="SignalP"/>
    </source>
</evidence>
<proteinExistence type="predicted"/>
<dbReference type="Proteomes" id="UP001215151">
    <property type="component" value="Unassembled WGS sequence"/>
</dbReference>
<feature type="signal peptide" evidence="1">
    <location>
        <begin position="1"/>
        <end position="23"/>
    </location>
</feature>
<accession>A0AAD7TY77</accession>
<organism evidence="2 3">
    <name type="scientific">Trametes cubensis</name>
    <dbReference type="NCBI Taxonomy" id="1111947"/>
    <lineage>
        <taxon>Eukaryota</taxon>
        <taxon>Fungi</taxon>
        <taxon>Dikarya</taxon>
        <taxon>Basidiomycota</taxon>
        <taxon>Agaricomycotina</taxon>
        <taxon>Agaricomycetes</taxon>
        <taxon>Polyporales</taxon>
        <taxon>Polyporaceae</taxon>
        <taxon>Trametes</taxon>
    </lineage>
</organism>
<comment type="caution">
    <text evidence="2">The sequence shown here is derived from an EMBL/GenBank/DDBJ whole genome shotgun (WGS) entry which is preliminary data.</text>
</comment>
<evidence type="ECO:0000313" key="3">
    <source>
        <dbReference type="Proteomes" id="UP001215151"/>
    </source>
</evidence>
<dbReference type="AlphaFoldDB" id="A0AAD7TY77"/>
<keyword evidence="3" id="KW-1185">Reference proteome</keyword>
<reference evidence="2" key="1">
    <citation type="submission" date="2022-11" db="EMBL/GenBank/DDBJ databases">
        <title>Genome Sequence of Cubamyces cubensis.</title>
        <authorList>
            <person name="Buettner E."/>
        </authorList>
    </citation>
    <scope>NUCLEOTIDE SEQUENCE</scope>
    <source>
        <strain evidence="2">MPL-01</strain>
    </source>
</reference>
<evidence type="ECO:0000313" key="2">
    <source>
        <dbReference type="EMBL" id="KAJ8488582.1"/>
    </source>
</evidence>
<feature type="chain" id="PRO_5042160519" evidence="1">
    <location>
        <begin position="24"/>
        <end position="255"/>
    </location>
</feature>
<name>A0AAD7TY77_9APHY</name>
<protein>
    <submittedName>
        <fullName evidence="2">Uncharacterized protein</fullName>
    </submittedName>
</protein>